<dbReference type="AlphaFoldDB" id="A0A7Y0L9N5"/>
<dbReference type="FunFam" id="3.40.50.720:FF:000084">
    <property type="entry name" value="Short-chain dehydrogenase reductase"/>
    <property type="match status" value="1"/>
</dbReference>
<evidence type="ECO:0000256" key="2">
    <source>
        <dbReference type="ARBA" id="ARBA00023002"/>
    </source>
</evidence>
<proteinExistence type="inferred from homology"/>
<organism evidence="3 4">
    <name type="scientific">Thalassotalea algicola</name>
    <dbReference type="NCBI Taxonomy" id="2716224"/>
    <lineage>
        <taxon>Bacteria</taxon>
        <taxon>Pseudomonadati</taxon>
        <taxon>Pseudomonadota</taxon>
        <taxon>Gammaproteobacteria</taxon>
        <taxon>Alteromonadales</taxon>
        <taxon>Colwelliaceae</taxon>
        <taxon>Thalassotalea</taxon>
    </lineage>
</organism>
<evidence type="ECO:0000256" key="1">
    <source>
        <dbReference type="ARBA" id="ARBA00006484"/>
    </source>
</evidence>
<dbReference type="PROSITE" id="PS00061">
    <property type="entry name" value="ADH_SHORT"/>
    <property type="match status" value="1"/>
</dbReference>
<dbReference type="RefSeq" id="WP_169073510.1">
    <property type="nucleotide sequence ID" value="NZ_JABBXH010000001.1"/>
</dbReference>
<dbReference type="GO" id="GO:0016616">
    <property type="term" value="F:oxidoreductase activity, acting on the CH-OH group of donors, NAD or NADP as acceptor"/>
    <property type="evidence" value="ECO:0007669"/>
    <property type="project" value="TreeGrafter"/>
</dbReference>
<protein>
    <submittedName>
        <fullName evidence="3">SDR family oxidoreductase</fullName>
    </submittedName>
</protein>
<reference evidence="3 4" key="1">
    <citation type="submission" date="2020-04" db="EMBL/GenBank/DDBJ databases">
        <title>Thalassotalea sp. M1531, isolated from the surface of marine red alga.</title>
        <authorList>
            <person name="Pang L."/>
            <person name="Lu D.-C."/>
        </authorList>
    </citation>
    <scope>NUCLEOTIDE SEQUENCE [LARGE SCALE GENOMIC DNA]</scope>
    <source>
        <strain evidence="3 4">M1531</strain>
    </source>
</reference>
<accession>A0A7Y0L9N5</accession>
<dbReference type="Proteomes" id="UP000568664">
    <property type="component" value="Unassembled WGS sequence"/>
</dbReference>
<dbReference type="InterPro" id="IPR002347">
    <property type="entry name" value="SDR_fam"/>
</dbReference>
<evidence type="ECO:0000313" key="3">
    <source>
        <dbReference type="EMBL" id="NMP30173.1"/>
    </source>
</evidence>
<dbReference type="PANTHER" id="PTHR42760">
    <property type="entry name" value="SHORT-CHAIN DEHYDROGENASES/REDUCTASES FAMILY MEMBER"/>
    <property type="match status" value="1"/>
</dbReference>
<name>A0A7Y0L9N5_9GAMM</name>
<dbReference type="InterPro" id="IPR036291">
    <property type="entry name" value="NAD(P)-bd_dom_sf"/>
</dbReference>
<dbReference type="InterPro" id="IPR020904">
    <property type="entry name" value="Sc_DH/Rdtase_CS"/>
</dbReference>
<dbReference type="Gene3D" id="3.40.50.720">
    <property type="entry name" value="NAD(P)-binding Rossmann-like Domain"/>
    <property type="match status" value="1"/>
</dbReference>
<dbReference type="SUPFAM" id="SSF51735">
    <property type="entry name" value="NAD(P)-binding Rossmann-fold domains"/>
    <property type="match status" value="1"/>
</dbReference>
<dbReference type="EMBL" id="JABBXH010000001">
    <property type="protein sequence ID" value="NMP30173.1"/>
    <property type="molecule type" value="Genomic_DNA"/>
</dbReference>
<gene>
    <name evidence="3" type="ORF">HII17_01250</name>
</gene>
<comment type="caution">
    <text evidence="3">The sequence shown here is derived from an EMBL/GenBank/DDBJ whole genome shotgun (WGS) entry which is preliminary data.</text>
</comment>
<sequence length="254" mass="28081">MPDSTHYKSLEGKTVFITGGATGIGAAMVKAFLKQKAKVAFIDIDDNAAKKLQDELIAYQENVWFESVDVTDNQALTNSIKKACKAFNGIDVLINNVANDMRHRPQDISPQDWQYCMQINLDAAFFAAQAVFSHMRKQKHGVIINFSSINALIGPKNMVGYTTAKAGLIGMTKSLAKDYGRYNIRVNAILPGWIATEKQLASYLSENEEKRWMASMAIKRRIEPCEVAKLAMFLSSDDSAMITGQSITIDGGRT</sequence>
<keyword evidence="2" id="KW-0560">Oxidoreductase</keyword>
<dbReference type="Pfam" id="PF13561">
    <property type="entry name" value="adh_short_C2"/>
    <property type="match status" value="1"/>
</dbReference>
<dbReference type="PRINTS" id="PR00080">
    <property type="entry name" value="SDRFAMILY"/>
</dbReference>
<keyword evidence="4" id="KW-1185">Reference proteome</keyword>
<evidence type="ECO:0000313" key="4">
    <source>
        <dbReference type="Proteomes" id="UP000568664"/>
    </source>
</evidence>
<dbReference type="PRINTS" id="PR00081">
    <property type="entry name" value="GDHRDH"/>
</dbReference>
<comment type="similarity">
    <text evidence="1">Belongs to the short-chain dehydrogenases/reductases (SDR) family.</text>
</comment>
<dbReference type="PANTHER" id="PTHR42760:SF133">
    <property type="entry name" value="3-OXOACYL-[ACYL-CARRIER-PROTEIN] REDUCTASE"/>
    <property type="match status" value="1"/>
</dbReference>